<reference evidence="1" key="1">
    <citation type="submission" date="2020-05" db="EMBL/GenBank/DDBJ databases">
        <authorList>
            <person name="Chiriac C."/>
            <person name="Salcher M."/>
            <person name="Ghai R."/>
            <person name="Kavagutti S V."/>
        </authorList>
    </citation>
    <scope>NUCLEOTIDE SEQUENCE</scope>
</reference>
<gene>
    <name evidence="1" type="ORF">UFOVP1158_22</name>
</gene>
<organism evidence="1">
    <name type="scientific">uncultured Caudovirales phage</name>
    <dbReference type="NCBI Taxonomy" id="2100421"/>
    <lineage>
        <taxon>Viruses</taxon>
        <taxon>Duplodnaviria</taxon>
        <taxon>Heunggongvirae</taxon>
        <taxon>Uroviricota</taxon>
        <taxon>Caudoviricetes</taxon>
        <taxon>Peduoviridae</taxon>
        <taxon>Maltschvirus</taxon>
        <taxon>Maltschvirus maltsch</taxon>
    </lineage>
</organism>
<sequence>MKKPAPESQYKEGNFKKLAASLAKKGTRDPNALAAWIERRKYGAKGWAHIQAKGRKAAAAKK</sequence>
<accession>A0A6J5R1K1</accession>
<protein>
    <submittedName>
        <fullName evidence="1">Uncharacterized protein</fullName>
    </submittedName>
</protein>
<evidence type="ECO:0000313" key="1">
    <source>
        <dbReference type="EMBL" id="CAB4187461.1"/>
    </source>
</evidence>
<name>A0A6J5R1K1_9CAUD</name>
<dbReference type="EMBL" id="LR797105">
    <property type="protein sequence ID" value="CAB4187461.1"/>
    <property type="molecule type" value="Genomic_DNA"/>
</dbReference>
<proteinExistence type="predicted"/>